<protein>
    <submittedName>
        <fullName evidence="2">Universal stress protein UspA</fullName>
    </submittedName>
</protein>
<evidence type="ECO:0000256" key="1">
    <source>
        <dbReference type="ARBA" id="ARBA00008791"/>
    </source>
</evidence>
<dbReference type="InterPro" id="IPR014729">
    <property type="entry name" value="Rossmann-like_a/b/a_fold"/>
</dbReference>
<dbReference type="PANTHER" id="PTHR46268:SF6">
    <property type="entry name" value="UNIVERSAL STRESS PROTEIN UP12"/>
    <property type="match status" value="1"/>
</dbReference>
<reference evidence="2 3" key="1">
    <citation type="submission" date="2014-09" db="EMBL/GenBank/DDBJ databases">
        <title>Lactobacillus mucosae CRL573 Genome Sequencing.</title>
        <authorList>
            <person name="Bleckwedel J."/>
            <person name="Teran L.C."/>
            <person name="Bonacina J."/>
            <person name="Saavedra L."/>
            <person name="Mozzi F.B."/>
            <person name="Raya R.R."/>
        </authorList>
    </citation>
    <scope>NUCLEOTIDE SEQUENCE [LARGE SCALE GENOMIC DNA]</scope>
    <source>
        <strain evidence="2 3">CRL573</strain>
    </source>
</reference>
<dbReference type="PRINTS" id="PR01438">
    <property type="entry name" value="UNVRSLSTRESS"/>
</dbReference>
<dbReference type="InterPro" id="IPR006016">
    <property type="entry name" value="UspA"/>
</dbReference>
<evidence type="ECO:0000313" key="3">
    <source>
        <dbReference type="Proteomes" id="UP000030001"/>
    </source>
</evidence>
<dbReference type="CDD" id="cd00293">
    <property type="entry name" value="USP-like"/>
    <property type="match status" value="1"/>
</dbReference>
<accession>A0A099YB34</accession>
<gene>
    <name evidence="2" type="ORF">LX03_07265</name>
</gene>
<organism evidence="2 3">
    <name type="scientific">Limosilactobacillus mucosae</name>
    <name type="common">Lactobacillus mucosae</name>
    <dbReference type="NCBI Taxonomy" id="97478"/>
    <lineage>
        <taxon>Bacteria</taxon>
        <taxon>Bacillati</taxon>
        <taxon>Bacillota</taxon>
        <taxon>Bacilli</taxon>
        <taxon>Lactobacillales</taxon>
        <taxon>Lactobacillaceae</taxon>
        <taxon>Limosilactobacillus</taxon>
    </lineage>
</organism>
<comment type="caution">
    <text evidence="2">The sequence shown here is derived from an EMBL/GenBank/DDBJ whole genome shotgun (WGS) entry which is preliminary data.</text>
</comment>
<dbReference type="InterPro" id="IPR006015">
    <property type="entry name" value="Universal_stress_UspA"/>
</dbReference>
<evidence type="ECO:0000313" key="2">
    <source>
        <dbReference type="EMBL" id="KGL66637.1"/>
    </source>
</evidence>
<sequence length="142" mass="15771">MAYKNILVGIDGSKRADRAFETAVDLAKVFSAKLYLVWVVNRDRGMDSSFGVNEDFYQDFAKRTKKQLQIYLKKAQDKGADASATVIIGSIKTVLAYDFPDQHDIDLIVLGSTGINAVEKMLQGSHTDYVVRHAKADVLVVK</sequence>
<dbReference type="SUPFAM" id="SSF52402">
    <property type="entry name" value="Adenine nucleotide alpha hydrolases-like"/>
    <property type="match status" value="1"/>
</dbReference>
<name>A0A099YB34_LIMMU</name>
<dbReference type="PANTHER" id="PTHR46268">
    <property type="entry name" value="STRESS RESPONSE PROTEIN NHAX"/>
    <property type="match status" value="1"/>
</dbReference>
<dbReference type="Gene3D" id="3.40.50.620">
    <property type="entry name" value="HUPs"/>
    <property type="match status" value="1"/>
</dbReference>
<comment type="similarity">
    <text evidence="1">Belongs to the universal stress protein A family.</text>
</comment>
<dbReference type="Pfam" id="PF00582">
    <property type="entry name" value="Usp"/>
    <property type="match status" value="1"/>
</dbReference>
<proteinExistence type="inferred from homology"/>
<dbReference type="EMBL" id="JROC01000034">
    <property type="protein sequence ID" value="KGL66637.1"/>
    <property type="molecule type" value="Genomic_DNA"/>
</dbReference>
<dbReference type="RefSeq" id="WP_034540468.1">
    <property type="nucleotide sequence ID" value="NZ_FNIH01000005.1"/>
</dbReference>
<dbReference type="Proteomes" id="UP000030001">
    <property type="component" value="Unassembled WGS sequence"/>
</dbReference>
<dbReference type="AlphaFoldDB" id="A0A099YB34"/>